<feature type="transmembrane region" description="Helical" evidence="1">
    <location>
        <begin position="45"/>
        <end position="72"/>
    </location>
</feature>
<keyword evidence="1" id="KW-0472">Membrane</keyword>
<reference evidence="3" key="1">
    <citation type="submission" date="2025-08" db="UniProtKB">
        <authorList>
            <consortium name="RefSeq"/>
        </authorList>
    </citation>
    <scope>IDENTIFICATION</scope>
    <source>
        <tissue evidence="3">Muscle</tissue>
    </source>
</reference>
<keyword evidence="2" id="KW-1185">Reference proteome</keyword>
<keyword evidence="1" id="KW-1133">Transmembrane helix</keyword>
<name>A0ABM1TES5_LIMPO</name>
<keyword evidence="1" id="KW-0812">Transmembrane</keyword>
<gene>
    <name evidence="3" type="primary">LOC111088463</name>
</gene>
<organism evidence="2 3">
    <name type="scientific">Limulus polyphemus</name>
    <name type="common">Atlantic horseshoe crab</name>
    <dbReference type="NCBI Taxonomy" id="6850"/>
    <lineage>
        <taxon>Eukaryota</taxon>
        <taxon>Metazoa</taxon>
        <taxon>Ecdysozoa</taxon>
        <taxon>Arthropoda</taxon>
        <taxon>Chelicerata</taxon>
        <taxon>Merostomata</taxon>
        <taxon>Xiphosura</taxon>
        <taxon>Limulidae</taxon>
        <taxon>Limulus</taxon>
    </lineage>
</organism>
<evidence type="ECO:0000256" key="1">
    <source>
        <dbReference type="SAM" id="Phobius"/>
    </source>
</evidence>
<protein>
    <submittedName>
        <fullName evidence="3">Uncharacterized protein LOC111088463</fullName>
    </submittedName>
</protein>
<accession>A0ABM1TES5</accession>
<evidence type="ECO:0000313" key="2">
    <source>
        <dbReference type="Proteomes" id="UP000694941"/>
    </source>
</evidence>
<dbReference type="RefSeq" id="XP_022254381.1">
    <property type="nucleotide sequence ID" value="XM_022398673.1"/>
</dbReference>
<evidence type="ECO:0000313" key="3">
    <source>
        <dbReference type="RefSeq" id="XP_022254381.1"/>
    </source>
</evidence>
<proteinExistence type="predicted"/>
<dbReference type="Proteomes" id="UP000694941">
    <property type="component" value="Unplaced"/>
</dbReference>
<sequence length="179" mass="20417">MDWLRLFIKREIPILPPKIPERQQAGNKNLEQTEMENSNKQQESCFSFTCIFCWTTVVITAAATACLSVALLTNHWEAVIFRRNQVHNVANNSQHRVMWVSNQVARVKAAYYNVPRDVEKIATYYNQQKWNGSSEGFVYLVPLHGGVYSICTDLSGIERRTLQINTEPPGEGAHSESTE</sequence>
<dbReference type="GeneID" id="111088463"/>